<evidence type="ECO:0000256" key="1">
    <source>
        <dbReference type="ARBA" id="ARBA00004651"/>
    </source>
</evidence>
<feature type="transmembrane region" description="Helical" evidence="6">
    <location>
        <begin position="104"/>
        <end position="128"/>
    </location>
</feature>
<feature type="transmembrane region" description="Helical" evidence="6">
    <location>
        <begin position="211"/>
        <end position="233"/>
    </location>
</feature>
<feature type="transmembrane region" description="Helical" evidence="6">
    <location>
        <begin position="80"/>
        <end position="98"/>
    </location>
</feature>
<accession>A0ABW5PG16</accession>
<evidence type="ECO:0000313" key="9">
    <source>
        <dbReference type="Proteomes" id="UP001597541"/>
    </source>
</evidence>
<feature type="domain" description="Major facilitator superfamily (MFS) profile" evidence="7">
    <location>
        <begin position="15"/>
        <end position="386"/>
    </location>
</feature>
<feature type="transmembrane region" description="Helical" evidence="6">
    <location>
        <begin position="334"/>
        <end position="358"/>
    </location>
</feature>
<dbReference type="CDD" id="cd17489">
    <property type="entry name" value="MFS_YfcJ_like"/>
    <property type="match status" value="1"/>
</dbReference>
<dbReference type="PANTHER" id="PTHR23531">
    <property type="entry name" value="QUINOLENE RESISTANCE PROTEIN NORA"/>
    <property type="match status" value="1"/>
</dbReference>
<evidence type="ECO:0000256" key="4">
    <source>
        <dbReference type="ARBA" id="ARBA00022989"/>
    </source>
</evidence>
<feature type="transmembrane region" description="Helical" evidence="6">
    <location>
        <begin position="140"/>
        <end position="162"/>
    </location>
</feature>
<dbReference type="InterPro" id="IPR036259">
    <property type="entry name" value="MFS_trans_sf"/>
</dbReference>
<dbReference type="PROSITE" id="PS50850">
    <property type="entry name" value="MFS"/>
    <property type="match status" value="1"/>
</dbReference>
<feature type="transmembrane region" description="Helical" evidence="6">
    <location>
        <begin position="168"/>
        <end position="190"/>
    </location>
</feature>
<dbReference type="PANTHER" id="PTHR23531:SF2">
    <property type="entry name" value="PERMEASE"/>
    <property type="match status" value="1"/>
</dbReference>
<feature type="transmembrane region" description="Helical" evidence="6">
    <location>
        <begin position="275"/>
        <end position="293"/>
    </location>
</feature>
<evidence type="ECO:0000313" key="8">
    <source>
        <dbReference type="EMBL" id="MFD2613983.1"/>
    </source>
</evidence>
<keyword evidence="3 6" id="KW-0812">Transmembrane</keyword>
<evidence type="ECO:0000259" key="7">
    <source>
        <dbReference type="PROSITE" id="PS50850"/>
    </source>
</evidence>
<protein>
    <submittedName>
        <fullName evidence="8">MFS transporter</fullName>
    </submittedName>
</protein>
<feature type="transmembrane region" description="Helical" evidence="6">
    <location>
        <begin position="364"/>
        <end position="383"/>
    </location>
</feature>
<keyword evidence="9" id="KW-1185">Reference proteome</keyword>
<feature type="transmembrane region" description="Helical" evidence="6">
    <location>
        <begin position="245"/>
        <end position="263"/>
    </location>
</feature>
<dbReference type="Gene3D" id="1.20.1250.20">
    <property type="entry name" value="MFS general substrate transporter like domains"/>
    <property type="match status" value="1"/>
</dbReference>
<keyword evidence="2" id="KW-0813">Transport</keyword>
<dbReference type="SUPFAM" id="SSF103473">
    <property type="entry name" value="MFS general substrate transporter"/>
    <property type="match status" value="1"/>
</dbReference>
<comment type="subcellular location">
    <subcellularLocation>
        <location evidence="1">Cell membrane</location>
        <topology evidence="1">Multi-pass membrane protein</topology>
    </subcellularLocation>
</comment>
<reference evidence="9" key="1">
    <citation type="journal article" date="2019" name="Int. J. Syst. Evol. Microbiol.">
        <title>The Global Catalogue of Microorganisms (GCM) 10K type strain sequencing project: providing services to taxonomists for standard genome sequencing and annotation.</title>
        <authorList>
            <consortium name="The Broad Institute Genomics Platform"/>
            <consortium name="The Broad Institute Genome Sequencing Center for Infectious Disease"/>
            <person name="Wu L."/>
            <person name="Ma J."/>
        </authorList>
    </citation>
    <scope>NUCLEOTIDE SEQUENCE [LARGE SCALE GENOMIC DNA]</scope>
    <source>
        <strain evidence="9">KCTC 3950</strain>
    </source>
</reference>
<feature type="transmembrane region" description="Helical" evidence="6">
    <location>
        <begin position="299"/>
        <end position="322"/>
    </location>
</feature>
<dbReference type="InterPro" id="IPR011701">
    <property type="entry name" value="MFS"/>
</dbReference>
<sequence length="390" mass="42035">MKTKQEGQRGYWSKDYLLTCLGAMLFYLGFQMILLAMPIHLTQSGIGNIYVGVITGVITIIAVLIRPFAGYALAVMSRRLIVIFGSALFALAAFGYTVSVNLNWIMLVSVLLGIGWGIMTVTFGTIVADLIPAELQGRGIGTYIVFTLISLSLGPVTGQWLILEYGSYTLFITAMIVVLSSLILTQWITYKRGSRSTGQKTTIGSALFERSSLFPALLMLLFSISYGGILSFISLFGQELNISNIGWFFLLNNIAAILVRPITGKLFDTKGHSSILIPAIVIGIASILVLSFSTGVAGMIIAAVLYGISFGAIQPTVMAWTLQRAAPEKRGAANSMFLMGVDVGITIGAFLLGLVANATGFAVMYRWSAILLVAFLVIYVIGLRKTKSTI</sequence>
<feature type="transmembrane region" description="Helical" evidence="6">
    <location>
        <begin position="49"/>
        <end position="68"/>
    </location>
</feature>
<dbReference type="InterPro" id="IPR020846">
    <property type="entry name" value="MFS_dom"/>
</dbReference>
<dbReference type="InterPro" id="IPR052714">
    <property type="entry name" value="MFS_Exporter"/>
</dbReference>
<evidence type="ECO:0000256" key="5">
    <source>
        <dbReference type="ARBA" id="ARBA00023136"/>
    </source>
</evidence>
<keyword evidence="5 6" id="KW-0472">Membrane</keyword>
<keyword evidence="4 6" id="KW-1133">Transmembrane helix</keyword>
<evidence type="ECO:0000256" key="2">
    <source>
        <dbReference type="ARBA" id="ARBA00022448"/>
    </source>
</evidence>
<evidence type="ECO:0000256" key="6">
    <source>
        <dbReference type="SAM" id="Phobius"/>
    </source>
</evidence>
<dbReference type="RefSeq" id="WP_377604344.1">
    <property type="nucleotide sequence ID" value="NZ_JBHUME010000009.1"/>
</dbReference>
<gene>
    <name evidence="8" type="ORF">ACFSUF_16325</name>
</gene>
<comment type="caution">
    <text evidence="8">The sequence shown here is derived from an EMBL/GenBank/DDBJ whole genome shotgun (WGS) entry which is preliminary data.</text>
</comment>
<organism evidence="8 9">
    <name type="scientific">Paenibacillus gansuensis</name>
    <dbReference type="NCBI Taxonomy" id="306542"/>
    <lineage>
        <taxon>Bacteria</taxon>
        <taxon>Bacillati</taxon>
        <taxon>Bacillota</taxon>
        <taxon>Bacilli</taxon>
        <taxon>Bacillales</taxon>
        <taxon>Paenibacillaceae</taxon>
        <taxon>Paenibacillus</taxon>
    </lineage>
</organism>
<evidence type="ECO:0000256" key="3">
    <source>
        <dbReference type="ARBA" id="ARBA00022692"/>
    </source>
</evidence>
<name>A0ABW5PG16_9BACL</name>
<dbReference type="Pfam" id="PF07690">
    <property type="entry name" value="MFS_1"/>
    <property type="match status" value="1"/>
</dbReference>
<dbReference type="Proteomes" id="UP001597541">
    <property type="component" value="Unassembled WGS sequence"/>
</dbReference>
<proteinExistence type="predicted"/>
<dbReference type="EMBL" id="JBHUME010000009">
    <property type="protein sequence ID" value="MFD2613983.1"/>
    <property type="molecule type" value="Genomic_DNA"/>
</dbReference>
<feature type="transmembrane region" description="Helical" evidence="6">
    <location>
        <begin position="16"/>
        <end position="37"/>
    </location>
</feature>